<dbReference type="InterPro" id="IPR013083">
    <property type="entry name" value="Znf_RING/FYVE/PHD"/>
</dbReference>
<evidence type="ECO:0000313" key="7">
    <source>
        <dbReference type="Proteomes" id="UP000398389"/>
    </source>
</evidence>
<keyword evidence="2" id="KW-0833">Ubl conjugation pathway</keyword>
<dbReference type="InterPro" id="IPR004854">
    <property type="entry name" value="Ufd1-like"/>
</dbReference>
<dbReference type="GeneID" id="43584741"/>
<dbReference type="OrthoDB" id="193703at2759"/>
<evidence type="ECO:0000259" key="4">
    <source>
        <dbReference type="Pfam" id="PF03152"/>
    </source>
</evidence>
<evidence type="ECO:0008006" key="8">
    <source>
        <dbReference type="Google" id="ProtNLM"/>
    </source>
</evidence>
<dbReference type="Proteomes" id="UP000398389">
    <property type="component" value="Unassembled WGS sequence"/>
</dbReference>
<comment type="similarity">
    <text evidence="1">Belongs to the UFD1 family.</text>
</comment>
<dbReference type="GO" id="GO:0006511">
    <property type="term" value="P:ubiquitin-dependent protein catabolic process"/>
    <property type="evidence" value="ECO:0007669"/>
    <property type="project" value="InterPro"/>
</dbReference>
<dbReference type="Gene3D" id="3.30.40.10">
    <property type="entry name" value="Zinc/RING finger domain, C3HC4 (zinc finger)"/>
    <property type="match status" value="1"/>
</dbReference>
<dbReference type="Pfam" id="PF23580">
    <property type="entry name" value="Znf_XAF1_N"/>
    <property type="match status" value="1"/>
</dbReference>
<dbReference type="RefSeq" id="XP_031856532.1">
    <property type="nucleotide sequence ID" value="XM_032000641.1"/>
</dbReference>
<dbReference type="PANTHER" id="PTHR12555:SF15">
    <property type="entry name" value="FUSION DEGRADATION PROTEIN (UFD1), PUTATIVE (AFU_ORTHOLOGUE AFUA_4G04640)-RELATED"/>
    <property type="match status" value="1"/>
</dbReference>
<gene>
    <name evidence="6" type="ORF">SAPINGB_P005927</name>
</gene>
<dbReference type="InterPro" id="IPR055418">
    <property type="entry name" value="UFD1_N2"/>
</dbReference>
<dbReference type="GO" id="GO:0031593">
    <property type="term" value="F:polyubiquitin modification-dependent protein binding"/>
    <property type="evidence" value="ECO:0007669"/>
    <property type="project" value="TreeGrafter"/>
</dbReference>
<dbReference type="AlphaFoldDB" id="A0A5E8C2B9"/>
<dbReference type="PANTHER" id="PTHR12555">
    <property type="entry name" value="UBIQUITIN FUSION DEGRADATON PROTEIN 1"/>
    <property type="match status" value="1"/>
</dbReference>
<evidence type="ECO:0000256" key="1">
    <source>
        <dbReference type="ARBA" id="ARBA00006043"/>
    </source>
</evidence>
<dbReference type="InterPro" id="IPR055417">
    <property type="entry name" value="UFD1_N1"/>
</dbReference>
<accession>A0A5E8C2B9</accession>
<dbReference type="InterPro" id="IPR042299">
    <property type="entry name" value="Ufd1-like_Nn"/>
</dbReference>
<evidence type="ECO:0000256" key="2">
    <source>
        <dbReference type="ARBA" id="ARBA00022786"/>
    </source>
</evidence>
<dbReference type="Pfam" id="PF03152">
    <property type="entry name" value="UFD1_N1"/>
    <property type="match status" value="1"/>
</dbReference>
<evidence type="ECO:0000313" key="6">
    <source>
        <dbReference type="EMBL" id="VVT57884.1"/>
    </source>
</evidence>
<organism evidence="6 7">
    <name type="scientific">Magnusiomyces paraingens</name>
    <dbReference type="NCBI Taxonomy" id="2606893"/>
    <lineage>
        <taxon>Eukaryota</taxon>
        <taxon>Fungi</taxon>
        <taxon>Dikarya</taxon>
        <taxon>Ascomycota</taxon>
        <taxon>Saccharomycotina</taxon>
        <taxon>Dipodascomycetes</taxon>
        <taxon>Dipodascales</taxon>
        <taxon>Dipodascaceae</taxon>
        <taxon>Magnusiomyces</taxon>
    </lineage>
</organism>
<evidence type="ECO:0000259" key="5">
    <source>
        <dbReference type="Pfam" id="PF24842"/>
    </source>
</evidence>
<proteinExistence type="inferred from homology"/>
<feature type="domain" description="Ubiquitin fusion degradation protein UFD1 N-terminal subdomain 1" evidence="4">
    <location>
        <begin position="67"/>
        <end position="149"/>
    </location>
</feature>
<evidence type="ECO:0000256" key="3">
    <source>
        <dbReference type="SAM" id="MobiDB-lite"/>
    </source>
</evidence>
<feature type="region of interest" description="Disordered" evidence="3">
    <location>
        <begin position="18"/>
        <end position="63"/>
    </location>
</feature>
<sequence>MSVEAPINWSSRLLFRSVSSSQSPPPQPLLSNQQQQQQLPPQSPPSSTEITAPTTTTTTTTTNNFYSSQKFSDKILLPPSVLESLVRQAPILPSPLTFRLTNPVTRQFTHAGVREFSSDEGVVRIPQVIAERIGLEELGPVNLQLVELPKASFLSLQILQDDSNNNDTDSNVQDWKALLEAQLQSAYTALTKNDTLYINDPTNPAHHYKCLVAEVKPADAVLIIDTDVDLEIIPPLSSTTKSKKGKSKKSPTNLALKVNLTDNYGQITIPEITSFESSPVKITISNYNQNLPLVVSLSNLADSPTDLSDPNLLNLYLGSSEDTARESVFLYSTLLDTNQREKTIFIPPNELQPSDSTLYATLTLPKDLDVIFENLSITFSTEHLASSPLPAFDAADSTQCSNCGQFVPQRSYQLHLNFCARNNIPCPQGCGQIFSRSAGGVPATHWHCNSCPPRVFGNTKESYDLHQNVAHTPIDHCDACGLLTNSPNLISLAHHKASVCAAKLHICRFCHLRLPQGPQEASSYGLSGHETVCGSRTADCDICQKAIRLRDMPAHLALHDIQRRSNRPPQHLCANVNCQRTLDNNNITSPLPPFGLCARCFGPLHSSVNDPTGTKLVARIERRYVIQLSRGCGKPFCCNREACATAMGSKLPMAQVMPRVKQLMTLDPTDPDRFEHVAFCVDETTTKRKMFVDLVADIELLYSREWAAKAIDVASGNEAEARRWLERNAVKLSEEQS</sequence>
<protein>
    <recommendedName>
        <fullName evidence="8">Ubiquitin-protein ligase E3A N-terminal zinc-binding domain-containing protein</fullName>
    </recommendedName>
</protein>
<dbReference type="GO" id="GO:0036503">
    <property type="term" value="P:ERAD pathway"/>
    <property type="evidence" value="ECO:0007669"/>
    <property type="project" value="TreeGrafter"/>
</dbReference>
<feature type="compositionally biased region" description="Low complexity" evidence="3">
    <location>
        <begin position="29"/>
        <end position="62"/>
    </location>
</feature>
<reference evidence="6 7" key="1">
    <citation type="submission" date="2019-09" db="EMBL/GenBank/DDBJ databases">
        <authorList>
            <person name="Brejova B."/>
        </authorList>
    </citation>
    <scope>NUCLEOTIDE SEQUENCE [LARGE SCALE GENOMIC DNA]</scope>
</reference>
<dbReference type="GO" id="GO:0034098">
    <property type="term" value="C:VCP-NPL4-UFD1 AAA ATPase complex"/>
    <property type="evidence" value="ECO:0007669"/>
    <property type="project" value="TreeGrafter"/>
</dbReference>
<dbReference type="Gene3D" id="2.40.40.50">
    <property type="entry name" value="Ubiquitin fusion degradation protein UFD1, N-terminal domain"/>
    <property type="match status" value="1"/>
</dbReference>
<dbReference type="Gene3D" id="3.10.330.10">
    <property type="match status" value="1"/>
</dbReference>
<dbReference type="Pfam" id="PF24842">
    <property type="entry name" value="UFD1_N2"/>
    <property type="match status" value="1"/>
</dbReference>
<dbReference type="EMBL" id="CABVLU010000005">
    <property type="protein sequence ID" value="VVT57884.1"/>
    <property type="molecule type" value="Genomic_DNA"/>
</dbReference>
<feature type="domain" description="Ubiquitin fusion degradation protein UFD1 N-terminal subdomain 2" evidence="5">
    <location>
        <begin position="170"/>
        <end position="235"/>
    </location>
</feature>
<name>A0A5E8C2B9_9ASCO</name>
<keyword evidence="7" id="KW-1185">Reference proteome</keyword>